<gene>
    <name evidence="2" type="ORF">C1O66_10960</name>
</gene>
<dbReference type="InterPro" id="IPR018961">
    <property type="entry name" value="DnaJ_homolog_subfam-C_membr-28"/>
</dbReference>
<protein>
    <recommendedName>
        <fullName evidence="1">DnaJ homologue subfamily C member 28 conserved domain-containing protein</fullName>
    </recommendedName>
</protein>
<dbReference type="RefSeq" id="WP_102769597.1">
    <property type="nucleotide sequence ID" value="NZ_POSP01000003.1"/>
</dbReference>
<proteinExistence type="predicted"/>
<evidence type="ECO:0000259" key="1">
    <source>
        <dbReference type="Pfam" id="PF09350"/>
    </source>
</evidence>
<evidence type="ECO:0000313" key="2">
    <source>
        <dbReference type="EMBL" id="PND39691.1"/>
    </source>
</evidence>
<name>A0A2N8L1V9_9BURK</name>
<keyword evidence="3" id="KW-1185">Reference proteome</keyword>
<accession>A0A2N8L1V9</accession>
<feature type="domain" description="DnaJ homologue subfamily C member 28 conserved" evidence="1">
    <location>
        <begin position="8"/>
        <end position="72"/>
    </location>
</feature>
<comment type="caution">
    <text evidence="2">The sequence shown here is derived from an EMBL/GenBank/DDBJ whole genome shotgun (WGS) entry which is preliminary data.</text>
</comment>
<dbReference type="AlphaFoldDB" id="A0A2N8L1V9"/>
<organism evidence="2 3">
    <name type="scientific">Kinneretia aquatilis</name>
    <dbReference type="NCBI Taxonomy" id="2070761"/>
    <lineage>
        <taxon>Bacteria</taxon>
        <taxon>Pseudomonadati</taxon>
        <taxon>Pseudomonadota</taxon>
        <taxon>Betaproteobacteria</taxon>
        <taxon>Burkholderiales</taxon>
        <taxon>Sphaerotilaceae</taxon>
        <taxon>Roseateles</taxon>
    </lineage>
</organism>
<dbReference type="EMBL" id="POSP01000003">
    <property type="protein sequence ID" value="PND39691.1"/>
    <property type="molecule type" value="Genomic_DNA"/>
</dbReference>
<reference evidence="2 3" key="1">
    <citation type="submission" date="2018-01" db="EMBL/GenBank/DDBJ databases">
        <title>Draft genome sequence of Paucibacter aquatile CR182 isolated from freshwater of the Nakdong River.</title>
        <authorList>
            <person name="Choi A."/>
            <person name="Chung E.J."/>
        </authorList>
    </citation>
    <scope>NUCLEOTIDE SEQUENCE [LARGE SCALE GENOMIC DNA]</scope>
    <source>
        <strain evidence="2 3">CR182</strain>
    </source>
</reference>
<evidence type="ECO:0000313" key="3">
    <source>
        <dbReference type="Proteomes" id="UP000235916"/>
    </source>
</evidence>
<dbReference type="Proteomes" id="UP000235916">
    <property type="component" value="Unassembled WGS sequence"/>
</dbReference>
<dbReference type="Pfam" id="PF09350">
    <property type="entry name" value="DJC28_CD"/>
    <property type="match status" value="1"/>
</dbReference>
<sequence length="108" mass="12091">MRDDEIAQHLQEALKSGELQSAQGFGQPLPEDEAWQATPESLRMSFKILKNAGHAPAEVGLFRDKAALQARIAACEDEALRRDLQTQLSQLEQSLSLRLESLRVHNQL</sequence>
<dbReference type="OrthoDB" id="9798476at2"/>